<dbReference type="PANTHER" id="PTHR11206">
    <property type="entry name" value="MULTIDRUG RESISTANCE PROTEIN"/>
    <property type="match status" value="1"/>
</dbReference>
<dbReference type="Proteomes" id="UP000481153">
    <property type="component" value="Unassembled WGS sequence"/>
</dbReference>
<feature type="transmembrane region" description="Helical" evidence="2">
    <location>
        <begin position="285"/>
        <end position="310"/>
    </location>
</feature>
<keyword evidence="2" id="KW-1133">Transmembrane helix</keyword>
<comment type="similarity">
    <text evidence="1">Belongs to the multi antimicrobial extrusion (MATE) (TC 2.A.66.1) family.</text>
</comment>
<evidence type="ECO:0000256" key="1">
    <source>
        <dbReference type="ARBA" id="ARBA00010199"/>
    </source>
</evidence>
<protein>
    <recommendedName>
        <fullName evidence="5">Polysaccharide biosynthesis protein C-terminal domain-containing protein</fullName>
    </recommendedName>
</protein>
<evidence type="ECO:0000313" key="3">
    <source>
        <dbReference type="EMBL" id="KAF0743214.1"/>
    </source>
</evidence>
<keyword evidence="4" id="KW-1185">Reference proteome</keyword>
<keyword evidence="2" id="KW-0472">Membrane</keyword>
<proteinExistence type="inferred from homology"/>
<organism evidence="3 4">
    <name type="scientific">Aphanomyces euteiches</name>
    <dbReference type="NCBI Taxonomy" id="100861"/>
    <lineage>
        <taxon>Eukaryota</taxon>
        <taxon>Sar</taxon>
        <taxon>Stramenopiles</taxon>
        <taxon>Oomycota</taxon>
        <taxon>Saprolegniomycetes</taxon>
        <taxon>Saprolegniales</taxon>
        <taxon>Verrucalvaceae</taxon>
        <taxon>Aphanomyces</taxon>
    </lineage>
</organism>
<feature type="transmembrane region" description="Helical" evidence="2">
    <location>
        <begin position="139"/>
        <end position="162"/>
    </location>
</feature>
<dbReference type="NCBIfam" id="TIGR00797">
    <property type="entry name" value="matE"/>
    <property type="match status" value="1"/>
</dbReference>
<feature type="transmembrane region" description="Helical" evidence="2">
    <location>
        <begin position="322"/>
        <end position="345"/>
    </location>
</feature>
<evidence type="ECO:0000313" key="4">
    <source>
        <dbReference type="Proteomes" id="UP000481153"/>
    </source>
</evidence>
<accession>A0A6G0XRY1</accession>
<gene>
    <name evidence="3" type="ORF">Ae201684_002005</name>
</gene>
<reference evidence="3 4" key="1">
    <citation type="submission" date="2019-07" db="EMBL/GenBank/DDBJ databases">
        <title>Genomics analysis of Aphanomyces spp. identifies a new class of oomycete effector associated with host adaptation.</title>
        <authorList>
            <person name="Gaulin E."/>
        </authorList>
    </citation>
    <scope>NUCLEOTIDE SEQUENCE [LARGE SCALE GENOMIC DNA]</scope>
    <source>
        <strain evidence="3 4">ATCC 201684</strain>
    </source>
</reference>
<dbReference type="VEuPathDB" id="FungiDB:AeMF1_012919"/>
<dbReference type="AlphaFoldDB" id="A0A6G0XRY1"/>
<feature type="transmembrane region" description="Helical" evidence="2">
    <location>
        <begin position="17"/>
        <end position="37"/>
    </location>
</feature>
<keyword evidence="2" id="KW-0812">Transmembrane</keyword>
<evidence type="ECO:0008006" key="5">
    <source>
        <dbReference type="Google" id="ProtNLM"/>
    </source>
</evidence>
<feature type="transmembrane region" description="Helical" evidence="2">
    <location>
        <begin position="174"/>
        <end position="194"/>
    </location>
</feature>
<dbReference type="GO" id="GO:0016020">
    <property type="term" value="C:membrane"/>
    <property type="evidence" value="ECO:0007669"/>
    <property type="project" value="InterPro"/>
</dbReference>
<comment type="caution">
    <text evidence="3">The sequence shown here is derived from an EMBL/GenBank/DDBJ whole genome shotgun (WGS) entry which is preliminary data.</text>
</comment>
<feature type="transmembrane region" description="Helical" evidence="2">
    <location>
        <begin position="357"/>
        <end position="381"/>
    </location>
</feature>
<name>A0A6G0XRY1_9STRA</name>
<evidence type="ECO:0000256" key="2">
    <source>
        <dbReference type="SAM" id="Phobius"/>
    </source>
</evidence>
<dbReference type="EMBL" id="VJMJ01000020">
    <property type="protein sequence ID" value="KAF0743214.1"/>
    <property type="molecule type" value="Genomic_DNA"/>
</dbReference>
<dbReference type="InterPro" id="IPR002528">
    <property type="entry name" value="MATE_fam"/>
</dbReference>
<dbReference type="GO" id="GO:0042910">
    <property type="term" value="F:xenobiotic transmembrane transporter activity"/>
    <property type="evidence" value="ECO:0007669"/>
    <property type="project" value="InterPro"/>
</dbReference>
<sequence length="402" mass="44698">MQDKDGPELTLSVYDELLALVNLAIPSFVYFMSFFALSTIELVMAGHLGTAEMTAVAFCQIIFDFTIIVFTEGFTKGVHSLASQAFGAKNYMLLGRYAQLGCFMLTIVCLPLGCFWWFVGDFLKMFGVAATTIHLAQTYTRLSVMWLWPRITYQLFVVYFAAQENVLPSSIFSLVFVGVNAVANYVLVFGISSWRGLGFVGMPIAMTITMYGRLVTYLVYMMFIKQHHALTWVWSYDFLDMTNLKVIFHVGLPLALGQICENAQLQSMALMASRVGEVALDAHNSMLYLFLLLSSPVSGMATGGIVRIGIHLGAGQARRAKFVWKLLSWSNFVIASVLAIPLLLARNDVGHIFSVDPLVWSAMSEICTLAAVGYVLLSLFYSSMVRSSLINMEYDGVSNRLR</sequence>
<dbReference type="Pfam" id="PF01554">
    <property type="entry name" value="MatE"/>
    <property type="match status" value="2"/>
</dbReference>
<dbReference type="GO" id="GO:0015297">
    <property type="term" value="F:antiporter activity"/>
    <property type="evidence" value="ECO:0007669"/>
    <property type="project" value="InterPro"/>
</dbReference>
<feature type="transmembrane region" description="Helical" evidence="2">
    <location>
        <begin position="97"/>
        <end position="119"/>
    </location>
</feature>